<dbReference type="PANTHER" id="PTHR33909:SF1">
    <property type="entry name" value="SEC TRANSLOCON ACCESSORY COMPLEX SUBUNIT YAJC"/>
    <property type="match status" value="1"/>
</dbReference>
<evidence type="ECO:0000256" key="8">
    <source>
        <dbReference type="ARBA" id="ARBA00023010"/>
    </source>
</evidence>
<keyword evidence="6" id="KW-0653">Protein transport</keyword>
<dbReference type="Pfam" id="PF02699">
    <property type="entry name" value="YajC"/>
    <property type="match status" value="1"/>
</dbReference>
<dbReference type="PRINTS" id="PR01853">
    <property type="entry name" value="YAJCTRNLCASE"/>
</dbReference>
<evidence type="ECO:0000256" key="4">
    <source>
        <dbReference type="ARBA" id="ARBA00022475"/>
    </source>
</evidence>
<keyword evidence="5 10" id="KW-0812">Transmembrane</keyword>
<evidence type="ECO:0000313" key="11">
    <source>
        <dbReference type="EMBL" id="NMD97920.1"/>
    </source>
</evidence>
<dbReference type="EMBL" id="JABAFA010000001">
    <property type="protein sequence ID" value="NMD97920.1"/>
    <property type="molecule type" value="Genomic_DNA"/>
</dbReference>
<feature type="transmembrane region" description="Helical" evidence="10">
    <location>
        <begin position="6"/>
        <end position="24"/>
    </location>
</feature>
<evidence type="ECO:0000256" key="6">
    <source>
        <dbReference type="ARBA" id="ARBA00022927"/>
    </source>
</evidence>
<evidence type="ECO:0000256" key="9">
    <source>
        <dbReference type="ARBA" id="ARBA00023136"/>
    </source>
</evidence>
<gene>
    <name evidence="11" type="primary">yajC</name>
    <name evidence="11" type="ORF">HF878_00270</name>
</gene>
<evidence type="ECO:0000313" key="12">
    <source>
        <dbReference type="Proteomes" id="UP000543804"/>
    </source>
</evidence>
<proteinExistence type="inferred from homology"/>
<keyword evidence="3" id="KW-0813">Transport</keyword>
<dbReference type="GO" id="GO:0005886">
    <property type="term" value="C:plasma membrane"/>
    <property type="evidence" value="ECO:0007669"/>
    <property type="project" value="UniProtKB-SubCell"/>
</dbReference>
<protein>
    <submittedName>
        <fullName evidence="11">Preprotein translocase subunit YajC</fullName>
    </submittedName>
</protein>
<evidence type="ECO:0000256" key="3">
    <source>
        <dbReference type="ARBA" id="ARBA00022448"/>
    </source>
</evidence>
<dbReference type="AlphaFoldDB" id="A0A848B135"/>
<sequence length="92" mass="10033">MTQEVQSTVLMIAVMVALFYFMLYRPQKKQAAKRKALLDSLEIGVEVVTIGGIYGKITALDKKTATLEVAPGTKITFARAAINGKVTKDAEQ</sequence>
<dbReference type="InterPro" id="IPR003849">
    <property type="entry name" value="Preprotein_translocase_YajC"/>
</dbReference>
<evidence type="ECO:0000256" key="5">
    <source>
        <dbReference type="ARBA" id="ARBA00022692"/>
    </source>
</evidence>
<comment type="similarity">
    <text evidence="2">Belongs to the YajC family.</text>
</comment>
<accession>A0A848B135</accession>
<evidence type="ECO:0000256" key="1">
    <source>
        <dbReference type="ARBA" id="ARBA00004162"/>
    </source>
</evidence>
<dbReference type="NCBIfam" id="TIGR00739">
    <property type="entry name" value="yajC"/>
    <property type="match status" value="1"/>
</dbReference>
<evidence type="ECO:0000256" key="2">
    <source>
        <dbReference type="ARBA" id="ARBA00006742"/>
    </source>
</evidence>
<dbReference type="SMART" id="SM01323">
    <property type="entry name" value="YajC"/>
    <property type="match status" value="1"/>
</dbReference>
<dbReference type="GO" id="GO:0015031">
    <property type="term" value="P:protein transport"/>
    <property type="evidence" value="ECO:0007669"/>
    <property type="project" value="UniProtKB-KW"/>
</dbReference>
<dbReference type="Proteomes" id="UP000543804">
    <property type="component" value="Unassembled WGS sequence"/>
</dbReference>
<evidence type="ECO:0000256" key="10">
    <source>
        <dbReference type="SAM" id="Phobius"/>
    </source>
</evidence>
<keyword evidence="9 10" id="KW-0472">Membrane</keyword>
<comment type="subcellular location">
    <subcellularLocation>
        <location evidence="1">Cell membrane</location>
        <topology evidence="1">Single-pass membrane protein</topology>
    </subcellularLocation>
</comment>
<keyword evidence="4" id="KW-1003">Cell membrane</keyword>
<dbReference type="RefSeq" id="WP_020700521.1">
    <property type="nucleotide sequence ID" value="NZ_DBGAXS010000118.1"/>
</dbReference>
<name>A0A848B135_9FIRM</name>
<evidence type="ECO:0000256" key="7">
    <source>
        <dbReference type="ARBA" id="ARBA00022989"/>
    </source>
</evidence>
<organism evidence="11 12">
    <name type="scientific">Selenomonas bovis</name>
    <dbReference type="NCBI Taxonomy" id="416586"/>
    <lineage>
        <taxon>Bacteria</taxon>
        <taxon>Bacillati</taxon>
        <taxon>Bacillota</taxon>
        <taxon>Negativicutes</taxon>
        <taxon>Selenomonadales</taxon>
        <taxon>Selenomonadaceae</taxon>
        <taxon>Selenomonas</taxon>
    </lineage>
</organism>
<dbReference type="PANTHER" id="PTHR33909">
    <property type="entry name" value="SEC TRANSLOCON ACCESSORY COMPLEX SUBUNIT YAJC"/>
    <property type="match status" value="1"/>
</dbReference>
<keyword evidence="8" id="KW-0811">Translocation</keyword>
<keyword evidence="12" id="KW-1185">Reference proteome</keyword>
<keyword evidence="7 10" id="KW-1133">Transmembrane helix</keyword>
<reference evidence="11 12" key="1">
    <citation type="submission" date="2020-04" db="EMBL/GenBank/DDBJ databases">
        <authorList>
            <person name="Hitch T.C.A."/>
            <person name="Wylensek D."/>
            <person name="Clavel T."/>
        </authorList>
    </citation>
    <scope>NUCLEOTIDE SEQUENCE [LARGE SCALE GENOMIC DNA]</scope>
    <source>
        <strain evidence="11 12">PG-130-P53-12</strain>
    </source>
</reference>
<comment type="caution">
    <text evidence="11">The sequence shown here is derived from an EMBL/GenBank/DDBJ whole genome shotgun (WGS) entry which is preliminary data.</text>
</comment>